<accession>A0ABD2B6S1</accession>
<feature type="non-terminal residue" evidence="3">
    <location>
        <position position="1"/>
    </location>
</feature>
<feature type="region of interest" description="Disordered" evidence="1">
    <location>
        <begin position="149"/>
        <end position="180"/>
    </location>
</feature>
<reference evidence="3 4" key="1">
    <citation type="journal article" date="2024" name="Ann. Entomol. Soc. Am.">
        <title>Genomic analyses of the southern and eastern yellowjacket wasps (Hymenoptera: Vespidae) reveal evolutionary signatures of social life.</title>
        <authorList>
            <person name="Catto M.A."/>
            <person name="Caine P.B."/>
            <person name="Orr S.E."/>
            <person name="Hunt B.G."/>
            <person name="Goodisman M.A.D."/>
        </authorList>
    </citation>
    <scope>NUCLEOTIDE SEQUENCE [LARGE SCALE GENOMIC DNA]</scope>
    <source>
        <strain evidence="3">232</strain>
        <tissue evidence="3">Head and thorax</tissue>
    </source>
</reference>
<comment type="caution">
    <text evidence="3">The sequence shown here is derived from an EMBL/GenBank/DDBJ whole genome shotgun (WGS) entry which is preliminary data.</text>
</comment>
<evidence type="ECO:0000313" key="3">
    <source>
        <dbReference type="EMBL" id="KAL2728408.1"/>
    </source>
</evidence>
<keyword evidence="4" id="KW-1185">Reference proteome</keyword>
<gene>
    <name evidence="3" type="ORF">V1477_017684</name>
</gene>
<dbReference type="AlphaFoldDB" id="A0ABD2B6S1"/>
<keyword evidence="2" id="KW-1133">Transmembrane helix</keyword>
<feature type="transmembrane region" description="Helical" evidence="2">
    <location>
        <begin position="46"/>
        <end position="67"/>
    </location>
</feature>
<keyword evidence="2" id="KW-0812">Transmembrane</keyword>
<evidence type="ECO:0000313" key="4">
    <source>
        <dbReference type="Proteomes" id="UP001607303"/>
    </source>
</evidence>
<sequence>AEIANTPDDVDTLTAVTSSGIRCSDDSVTHKRRTLSSTMHWNVGSFGTMGIVIAPLTWNMYSLNIFVRSRLKEERKRRRDVLSGGRSSWLARRRTIAQFLDGVPDGERMERPEMSERRVWYTYGYMPRTKWPTPANLLAAAAAAAVAAATAAATTTTHNKRGSGTSRDVGGTATDRRETP</sequence>
<evidence type="ECO:0000256" key="2">
    <source>
        <dbReference type="SAM" id="Phobius"/>
    </source>
</evidence>
<name>A0ABD2B6S1_VESMC</name>
<evidence type="ECO:0000256" key="1">
    <source>
        <dbReference type="SAM" id="MobiDB-lite"/>
    </source>
</evidence>
<protein>
    <submittedName>
        <fullName evidence="3">Uncharacterized protein</fullName>
    </submittedName>
</protein>
<keyword evidence="2" id="KW-0472">Membrane</keyword>
<proteinExistence type="predicted"/>
<organism evidence="3 4">
    <name type="scientific">Vespula maculifrons</name>
    <name type="common">Eastern yellow jacket</name>
    <name type="synonym">Wasp</name>
    <dbReference type="NCBI Taxonomy" id="7453"/>
    <lineage>
        <taxon>Eukaryota</taxon>
        <taxon>Metazoa</taxon>
        <taxon>Ecdysozoa</taxon>
        <taxon>Arthropoda</taxon>
        <taxon>Hexapoda</taxon>
        <taxon>Insecta</taxon>
        <taxon>Pterygota</taxon>
        <taxon>Neoptera</taxon>
        <taxon>Endopterygota</taxon>
        <taxon>Hymenoptera</taxon>
        <taxon>Apocrita</taxon>
        <taxon>Aculeata</taxon>
        <taxon>Vespoidea</taxon>
        <taxon>Vespidae</taxon>
        <taxon>Vespinae</taxon>
        <taxon>Vespula</taxon>
    </lineage>
</organism>
<dbReference type="Proteomes" id="UP001607303">
    <property type="component" value="Unassembled WGS sequence"/>
</dbReference>
<dbReference type="EMBL" id="JAYRBN010000100">
    <property type="protein sequence ID" value="KAL2728408.1"/>
    <property type="molecule type" value="Genomic_DNA"/>
</dbReference>